<dbReference type="Proteomes" id="UP000297972">
    <property type="component" value="Unassembled WGS sequence"/>
</dbReference>
<feature type="domain" description="HAMP" evidence="2">
    <location>
        <begin position="335"/>
        <end position="388"/>
    </location>
</feature>
<dbReference type="GO" id="GO:0016020">
    <property type="term" value="C:membrane"/>
    <property type="evidence" value="ECO:0007669"/>
    <property type="project" value="InterPro"/>
</dbReference>
<comment type="caution">
    <text evidence="3">The sequence shown here is derived from an EMBL/GenBank/DDBJ whole genome shotgun (WGS) entry which is preliminary data.</text>
</comment>
<dbReference type="InterPro" id="IPR003660">
    <property type="entry name" value="HAMP_dom"/>
</dbReference>
<accession>A0A4Z1BX25</accession>
<evidence type="ECO:0000313" key="4">
    <source>
        <dbReference type="Proteomes" id="UP000297972"/>
    </source>
</evidence>
<name>A0A4Z1BX25_9RHOB</name>
<evidence type="ECO:0000256" key="1">
    <source>
        <dbReference type="ARBA" id="ARBA00022801"/>
    </source>
</evidence>
<evidence type="ECO:0000259" key="2">
    <source>
        <dbReference type="PROSITE" id="PS50885"/>
    </source>
</evidence>
<dbReference type="InterPro" id="IPR001932">
    <property type="entry name" value="PPM-type_phosphatase-like_dom"/>
</dbReference>
<dbReference type="PROSITE" id="PS50885">
    <property type="entry name" value="HAMP"/>
    <property type="match status" value="1"/>
</dbReference>
<dbReference type="CDD" id="cd06225">
    <property type="entry name" value="HAMP"/>
    <property type="match status" value="1"/>
</dbReference>
<proteinExistence type="predicted"/>
<dbReference type="SUPFAM" id="SSF158472">
    <property type="entry name" value="HAMP domain-like"/>
    <property type="match status" value="1"/>
</dbReference>
<dbReference type="Pfam" id="PF07228">
    <property type="entry name" value="SpoIIE"/>
    <property type="match status" value="1"/>
</dbReference>
<dbReference type="PANTHER" id="PTHR43156:SF2">
    <property type="entry name" value="STAGE II SPORULATION PROTEIN E"/>
    <property type="match status" value="1"/>
</dbReference>
<dbReference type="InterPro" id="IPR052016">
    <property type="entry name" value="Bact_Sigma-Reg"/>
</dbReference>
<organism evidence="3 4">
    <name type="scientific">Paracoccus liaowanqingii</name>
    <dbReference type="NCBI Taxonomy" id="2560053"/>
    <lineage>
        <taxon>Bacteria</taxon>
        <taxon>Pseudomonadati</taxon>
        <taxon>Pseudomonadota</taxon>
        <taxon>Alphaproteobacteria</taxon>
        <taxon>Rhodobacterales</taxon>
        <taxon>Paracoccaceae</taxon>
        <taxon>Paracoccus</taxon>
    </lineage>
</organism>
<dbReference type="SUPFAM" id="SSF81606">
    <property type="entry name" value="PP2C-like"/>
    <property type="match status" value="1"/>
</dbReference>
<dbReference type="AlphaFoldDB" id="A0A4Z1BX25"/>
<keyword evidence="1" id="KW-0378">Hydrolase</keyword>
<keyword evidence="4" id="KW-1185">Reference proteome</keyword>
<dbReference type="EMBL" id="SRPG01000059">
    <property type="protein sequence ID" value="TGN62045.1"/>
    <property type="molecule type" value="Genomic_DNA"/>
</dbReference>
<dbReference type="InterPro" id="IPR036457">
    <property type="entry name" value="PPM-type-like_dom_sf"/>
</dbReference>
<reference evidence="3 4" key="1">
    <citation type="submission" date="2019-03" db="EMBL/GenBank/DDBJ databases">
        <authorList>
            <person name="Li J."/>
        </authorList>
    </citation>
    <scope>NUCLEOTIDE SEQUENCE [LARGE SCALE GENOMIC DNA]</scope>
    <source>
        <strain evidence="3 4">3058</strain>
    </source>
</reference>
<dbReference type="Pfam" id="PF00672">
    <property type="entry name" value="HAMP"/>
    <property type="match status" value="1"/>
</dbReference>
<dbReference type="OrthoDB" id="9800897at2"/>
<sequence>MTIRRTLIGLTGFLGLALLATVAVQISSAVEAYRRASTLVESNTARRALSEAAAVLAAERSQVYLTLQEALPPEAVVPDLPRETDQALAAAMDRLRELSPYLGDELRVFFDMPRRIRELRENAVSAQKGDQATRARVAEQWFEGMIAAIDTVEALQRDLLAEGQAADPVWTAMIEMETLSSTLLDYIYRNQARLPTLLNVGRRDPNLLDPAQRNAANTELTLRQLRDRLIADDPAVRRHLSELANSYFSSYRPVEITILQAVARDQRPARQPEDWLLEASRVLPWVERLQYDLSQRSAGRLQANLTEAAWSAARWLTLLLCGGAAVAGSIYVIQRRVLFPIEALEHAMLGLAEGKFDTPLPPATRNDEIGAMADALRVFKANAIRRKRLQDERTILHEKLEEAYGQVKADLEAAAAVQAALLPEPGQVNGVGYYGYFKPAHFIAGDTYNVFGLSDGRVIFFLIDVAGHGAPAALVSVASHYSLVQALIARKPLEGLARAVETLNDDWPENMPYFTMVLGEVDPILGKGRMVQAGHPSPLLISRAGMITALGDGGLPIGALSQVPFEEVLFDFNPGDRLFVYSDGLTEAENDSDEAFSEERLHDLILQQLHQNTPDMLAEIERTVRSWCAPRDLDDDLTMLILDAKPAKTGATHT</sequence>
<dbReference type="SMART" id="SM00304">
    <property type="entry name" value="HAMP"/>
    <property type="match status" value="1"/>
</dbReference>
<protein>
    <submittedName>
        <fullName evidence="3">HAMP domain-containing protein</fullName>
    </submittedName>
</protein>
<dbReference type="RefSeq" id="WP_135817184.1">
    <property type="nucleotide sequence ID" value="NZ_SRPG01000059.1"/>
</dbReference>
<dbReference type="GO" id="GO:0007165">
    <property type="term" value="P:signal transduction"/>
    <property type="evidence" value="ECO:0007669"/>
    <property type="project" value="InterPro"/>
</dbReference>
<evidence type="ECO:0000313" key="3">
    <source>
        <dbReference type="EMBL" id="TGN62045.1"/>
    </source>
</evidence>
<gene>
    <name evidence="3" type="ORF">E4L95_08150</name>
</gene>
<dbReference type="SMART" id="SM00331">
    <property type="entry name" value="PP2C_SIG"/>
    <property type="match status" value="1"/>
</dbReference>
<dbReference type="Gene3D" id="3.60.40.10">
    <property type="entry name" value="PPM-type phosphatase domain"/>
    <property type="match status" value="1"/>
</dbReference>
<dbReference type="Gene3D" id="6.10.340.10">
    <property type="match status" value="1"/>
</dbReference>
<dbReference type="PANTHER" id="PTHR43156">
    <property type="entry name" value="STAGE II SPORULATION PROTEIN E-RELATED"/>
    <property type="match status" value="1"/>
</dbReference>
<dbReference type="GO" id="GO:0016791">
    <property type="term" value="F:phosphatase activity"/>
    <property type="evidence" value="ECO:0007669"/>
    <property type="project" value="TreeGrafter"/>
</dbReference>